<sequence length="309" mass="34802">MSNNDNNFSLNSYGCNSIDDYLEYTRIVGDDDGGNLFTPSQYEAYKKKMVPIRIKNRLYVCWASESGLECKQVGPETKCFCEHRYKQHITDFINLPSTRPIKIPCNALGCDCKAYFYVPSNGTQLLRCKCKHLTNEHSSSGKKKCVKAGCLCQQFSTAYSCGCGMGADKHKMIIETKKERQLRGMPVGYDVPYKAMGGLTGFSSLADGYTRLDQSGIGVPSKEFLEQPKETYGSLFLKPGNAKGIQEGHLLDQEKKFSEVECMAMLEQRFQQKLRLESSSKSLRLESSSKNLRLESSSKSRIKRHSQTK</sequence>
<evidence type="ECO:0000256" key="1">
    <source>
        <dbReference type="ARBA" id="ARBA00011026"/>
    </source>
</evidence>
<evidence type="ECO:0000256" key="2">
    <source>
        <dbReference type="ARBA" id="ARBA00039630"/>
    </source>
</evidence>
<name>A0ABM4CTQ2_HYDVU</name>
<dbReference type="PANTHER" id="PTHR31214:SF2">
    <property type="entry name" value="PROTEIN FAM221A"/>
    <property type="match status" value="1"/>
</dbReference>
<accession>A0ABM4CTQ2</accession>
<dbReference type="InterPro" id="IPR026755">
    <property type="entry name" value="Fam221a/b"/>
</dbReference>
<gene>
    <name evidence="5" type="primary">LOC100212252</name>
</gene>
<dbReference type="Proteomes" id="UP001652625">
    <property type="component" value="Chromosome 11"/>
</dbReference>
<dbReference type="PANTHER" id="PTHR31214">
    <property type="entry name" value="PROTEIN FAM221A-RELATED"/>
    <property type="match status" value="1"/>
</dbReference>
<reference evidence="5" key="1">
    <citation type="submission" date="2025-08" db="UniProtKB">
        <authorList>
            <consortium name="RefSeq"/>
        </authorList>
    </citation>
    <scope>IDENTIFICATION</scope>
</reference>
<evidence type="ECO:0000313" key="5">
    <source>
        <dbReference type="RefSeq" id="XP_065665309.1"/>
    </source>
</evidence>
<feature type="compositionally biased region" description="Low complexity" evidence="3">
    <location>
        <begin position="281"/>
        <end position="291"/>
    </location>
</feature>
<feature type="compositionally biased region" description="Basic residues" evidence="3">
    <location>
        <begin position="300"/>
        <end position="309"/>
    </location>
</feature>
<protein>
    <recommendedName>
        <fullName evidence="2">Protein FAM221A</fullName>
    </recommendedName>
</protein>
<organism evidence="4 5">
    <name type="scientific">Hydra vulgaris</name>
    <name type="common">Hydra</name>
    <name type="synonym">Hydra attenuata</name>
    <dbReference type="NCBI Taxonomy" id="6087"/>
    <lineage>
        <taxon>Eukaryota</taxon>
        <taxon>Metazoa</taxon>
        <taxon>Cnidaria</taxon>
        <taxon>Hydrozoa</taxon>
        <taxon>Hydroidolina</taxon>
        <taxon>Anthoathecata</taxon>
        <taxon>Aplanulata</taxon>
        <taxon>Hydridae</taxon>
        <taxon>Hydra</taxon>
    </lineage>
</organism>
<evidence type="ECO:0000313" key="4">
    <source>
        <dbReference type="Proteomes" id="UP001652625"/>
    </source>
</evidence>
<keyword evidence="4" id="KW-1185">Reference proteome</keyword>
<dbReference type="GeneID" id="100212252"/>
<proteinExistence type="inferred from homology"/>
<evidence type="ECO:0000256" key="3">
    <source>
        <dbReference type="SAM" id="MobiDB-lite"/>
    </source>
</evidence>
<dbReference type="Pfam" id="PF14753">
    <property type="entry name" value="FAM221"/>
    <property type="match status" value="1"/>
</dbReference>
<feature type="region of interest" description="Disordered" evidence="3">
    <location>
        <begin position="281"/>
        <end position="309"/>
    </location>
</feature>
<dbReference type="RefSeq" id="XP_065665309.1">
    <property type="nucleotide sequence ID" value="XM_065809237.1"/>
</dbReference>
<comment type="similarity">
    <text evidence="1">Belongs to the FAM221 family.</text>
</comment>